<dbReference type="Pfam" id="PF05699">
    <property type="entry name" value="Dimer_Tnp_hAT"/>
    <property type="match status" value="1"/>
</dbReference>
<evidence type="ECO:0000313" key="3">
    <source>
        <dbReference type="Proteomes" id="UP000683360"/>
    </source>
</evidence>
<gene>
    <name evidence="2" type="ORF">MEDL_17799</name>
</gene>
<evidence type="ECO:0000313" key="2">
    <source>
        <dbReference type="EMBL" id="CAG2203332.1"/>
    </source>
</evidence>
<dbReference type="PANTHER" id="PTHR46289">
    <property type="entry name" value="52 KDA REPRESSOR OF THE INHIBITOR OF THE PROTEIN KINASE-LIKE PROTEIN-RELATED"/>
    <property type="match status" value="1"/>
</dbReference>
<dbReference type="InterPro" id="IPR012337">
    <property type="entry name" value="RNaseH-like_sf"/>
</dbReference>
<dbReference type="Proteomes" id="UP000683360">
    <property type="component" value="Unassembled WGS sequence"/>
</dbReference>
<feature type="domain" description="HAT C-terminal dimerisation" evidence="1">
    <location>
        <begin position="90"/>
        <end position="144"/>
    </location>
</feature>
<reference evidence="2" key="1">
    <citation type="submission" date="2021-03" db="EMBL/GenBank/DDBJ databases">
        <authorList>
            <person name="Bekaert M."/>
        </authorList>
    </citation>
    <scope>NUCLEOTIDE SEQUENCE</scope>
</reference>
<dbReference type="AlphaFoldDB" id="A0A8S3R8H2"/>
<dbReference type="EMBL" id="CAJPWZ010000917">
    <property type="protein sequence ID" value="CAG2203332.1"/>
    <property type="molecule type" value="Genomic_DNA"/>
</dbReference>
<accession>A0A8S3R8H2</accession>
<sequence length="210" mass="24795">MFLPFLDHLIQELTRRLVSNEDRFSAQYLIPTKLNGINQEVINTLFVTFRNDLNVNNVAQFREEVERWIVRLDIAADPKPSTLSETLPVTNSDLYPNIYICLLILVTMPVTTATGERSFSVMRRVKTYVRSTMHTERLSSLSILHAYKHWEIDIEKFLTHLLLRRNVVWDSFFLTRINMTLSKKFKRLNHCFDMFRLTETQHTIVLCLCL</sequence>
<dbReference type="PANTHER" id="PTHR46289:SF14">
    <property type="entry name" value="DUF4371 DOMAIN-CONTAINING PROTEIN"/>
    <property type="match status" value="1"/>
</dbReference>
<dbReference type="OrthoDB" id="6137404at2759"/>
<comment type="caution">
    <text evidence="2">The sequence shown here is derived from an EMBL/GenBank/DDBJ whole genome shotgun (WGS) entry which is preliminary data.</text>
</comment>
<evidence type="ECO:0000259" key="1">
    <source>
        <dbReference type="Pfam" id="PF05699"/>
    </source>
</evidence>
<dbReference type="InterPro" id="IPR008906">
    <property type="entry name" value="HATC_C_dom"/>
</dbReference>
<protein>
    <recommendedName>
        <fullName evidence="1">HAT C-terminal dimerisation domain-containing protein</fullName>
    </recommendedName>
</protein>
<keyword evidence="3" id="KW-1185">Reference proteome</keyword>
<dbReference type="SUPFAM" id="SSF53098">
    <property type="entry name" value="Ribonuclease H-like"/>
    <property type="match status" value="1"/>
</dbReference>
<proteinExistence type="predicted"/>
<name>A0A8S3R8H2_MYTED</name>
<dbReference type="InterPro" id="IPR052958">
    <property type="entry name" value="IFN-induced_PKR_regulator"/>
</dbReference>
<dbReference type="GO" id="GO:0046983">
    <property type="term" value="F:protein dimerization activity"/>
    <property type="evidence" value="ECO:0007669"/>
    <property type="project" value="InterPro"/>
</dbReference>
<organism evidence="2 3">
    <name type="scientific">Mytilus edulis</name>
    <name type="common">Blue mussel</name>
    <dbReference type="NCBI Taxonomy" id="6550"/>
    <lineage>
        <taxon>Eukaryota</taxon>
        <taxon>Metazoa</taxon>
        <taxon>Spiralia</taxon>
        <taxon>Lophotrochozoa</taxon>
        <taxon>Mollusca</taxon>
        <taxon>Bivalvia</taxon>
        <taxon>Autobranchia</taxon>
        <taxon>Pteriomorphia</taxon>
        <taxon>Mytilida</taxon>
        <taxon>Mytiloidea</taxon>
        <taxon>Mytilidae</taxon>
        <taxon>Mytilinae</taxon>
        <taxon>Mytilus</taxon>
    </lineage>
</organism>